<dbReference type="GO" id="GO:0003677">
    <property type="term" value="F:DNA binding"/>
    <property type="evidence" value="ECO:0007669"/>
    <property type="project" value="InterPro"/>
</dbReference>
<dbReference type="InterPro" id="IPR003150">
    <property type="entry name" value="DNA-bd_RFX"/>
</dbReference>
<name>A0A0P9DXH7_9CHLR</name>
<dbReference type="InterPro" id="IPR014818">
    <property type="entry name" value="Phage/plasmid_primase_P4_C"/>
</dbReference>
<evidence type="ECO:0000313" key="4">
    <source>
        <dbReference type="Proteomes" id="UP000050509"/>
    </source>
</evidence>
<proteinExistence type="predicted"/>
<protein>
    <recommendedName>
        <fullName evidence="2">RFX-type winged-helix domain-containing protein</fullName>
    </recommendedName>
</protein>
<feature type="domain" description="RFX-type winged-helix" evidence="2">
    <location>
        <begin position="374"/>
        <end position="456"/>
    </location>
</feature>
<sequence length="545" mass="61292">MSVNENARAPKPDIWDAAQELKNMFGADLVYDEPYDALRRWTGTHWHDTLTELSKITLMAIKAIRSVGVHISGKSTSKDTIYYAKMIMQRDFTQREHCVNFRNGTLSIERQMNADGKVSWTLGELSAHNKEDNLTYCLPYEYEPEGKHQAIDAFIEGVVPDPLARACFRAHVGLSILRDTSLHNALILFGPKRSGKSVLMALARLVAGFNAKEARDWCPAGVFDNSLEGKRIRFMRRSELVTCIDELPTNAMSDGNEEIFKQLSAHGGAGARGIGRDEERETSWLAKIFMTTNDAPKTKDVSGAIFARIIPVSVPVHRPENQRDLNLLNKLEGEVPAFAISCIREALATLNRGFYQMSVSQKNILDEWSLAGNGLKRFIRDYCVIEAGARVPQSDLYASYCRILIESGAKPLSSENLGRELLDMDLKVTRNKGRATSTVQNRSLNGTYFQGIRLKTSNDVEAEGFDEDLSNDFSPAILSDEEITIEVDKLISAQRFEKAKKLVMRMTDKTNRDQTLNLMRECGYLEDEFNGRYGQQRIFEFTAAA</sequence>
<dbReference type="AlphaFoldDB" id="A0A0P9DXH7"/>
<accession>A0A0P9DXH7</accession>
<dbReference type="InterPro" id="IPR051620">
    <property type="entry name" value="ORF904-like_C"/>
</dbReference>
<dbReference type="Proteomes" id="UP000050509">
    <property type="component" value="Unassembled WGS sequence"/>
</dbReference>
<organism evidence="3 4">
    <name type="scientific">Kouleothrix aurantiaca</name>
    <dbReference type="NCBI Taxonomy" id="186479"/>
    <lineage>
        <taxon>Bacteria</taxon>
        <taxon>Bacillati</taxon>
        <taxon>Chloroflexota</taxon>
        <taxon>Chloroflexia</taxon>
        <taxon>Chloroflexales</taxon>
        <taxon>Roseiflexineae</taxon>
        <taxon>Roseiflexaceae</taxon>
        <taxon>Kouleothrix</taxon>
    </lineage>
</organism>
<reference evidence="3 4" key="1">
    <citation type="submission" date="2015-09" db="EMBL/GenBank/DDBJ databases">
        <title>Draft genome sequence of Kouleothrix aurantiaca JCM 19913.</title>
        <authorList>
            <person name="Hemp J."/>
        </authorList>
    </citation>
    <scope>NUCLEOTIDE SEQUENCE [LARGE SCALE GENOMIC DNA]</scope>
    <source>
        <strain evidence="3 4">COM-B</strain>
    </source>
</reference>
<evidence type="ECO:0000313" key="3">
    <source>
        <dbReference type="EMBL" id="KPV54649.1"/>
    </source>
</evidence>
<keyword evidence="4" id="KW-1185">Reference proteome</keyword>
<gene>
    <name evidence="3" type="ORF">SE17_02520</name>
</gene>
<evidence type="ECO:0000259" key="2">
    <source>
        <dbReference type="PROSITE" id="PS51526"/>
    </source>
</evidence>
<dbReference type="GO" id="GO:0016787">
    <property type="term" value="F:hydrolase activity"/>
    <property type="evidence" value="ECO:0007669"/>
    <property type="project" value="UniProtKB-KW"/>
</dbReference>
<evidence type="ECO:0000256" key="1">
    <source>
        <dbReference type="ARBA" id="ARBA00022801"/>
    </source>
</evidence>
<comment type="caution">
    <text evidence="3">The sequence shown here is derived from an EMBL/GenBank/DDBJ whole genome shotgun (WGS) entry which is preliminary data.</text>
</comment>
<dbReference type="PANTHER" id="PTHR35372:SF2">
    <property type="entry name" value="SF3 HELICASE DOMAIN-CONTAINING PROTEIN"/>
    <property type="match status" value="1"/>
</dbReference>
<dbReference type="PANTHER" id="PTHR35372">
    <property type="entry name" value="ATP BINDING PROTEIN-RELATED"/>
    <property type="match status" value="1"/>
</dbReference>
<dbReference type="EMBL" id="LJCR01000028">
    <property type="protein sequence ID" value="KPV54649.1"/>
    <property type="molecule type" value="Genomic_DNA"/>
</dbReference>
<dbReference type="PROSITE" id="PS51526">
    <property type="entry name" value="RFX_DBD"/>
    <property type="match status" value="1"/>
</dbReference>
<dbReference type="GO" id="GO:0006355">
    <property type="term" value="P:regulation of DNA-templated transcription"/>
    <property type="evidence" value="ECO:0007669"/>
    <property type="project" value="InterPro"/>
</dbReference>
<keyword evidence="1" id="KW-0378">Hydrolase</keyword>
<dbReference type="Pfam" id="PF08706">
    <property type="entry name" value="D5_N"/>
    <property type="match status" value="1"/>
</dbReference>